<dbReference type="RefSeq" id="XP_013335173.1">
    <property type="nucleotide sequence ID" value="XM_013479719.1"/>
</dbReference>
<dbReference type="OMA" id="WIFWEED"/>
<dbReference type="EMBL" id="HG719705">
    <property type="protein sequence ID" value="CDJ58527.1"/>
    <property type="molecule type" value="Genomic_DNA"/>
</dbReference>
<evidence type="ECO:0000313" key="2">
    <source>
        <dbReference type="Proteomes" id="UP000030763"/>
    </source>
</evidence>
<dbReference type="Proteomes" id="UP000030763">
    <property type="component" value="Unassembled WGS sequence"/>
</dbReference>
<protein>
    <submittedName>
        <fullName evidence="1">Uncharacterized protein</fullName>
    </submittedName>
</protein>
<name>U6M2V6_EIMMA</name>
<dbReference type="VEuPathDB" id="ToxoDB:EMWEY_00016370"/>
<reference evidence="1" key="1">
    <citation type="submission" date="2013-10" db="EMBL/GenBank/DDBJ databases">
        <title>Genomic analysis of the causative agents of coccidiosis in chickens.</title>
        <authorList>
            <person name="Reid A.J."/>
            <person name="Blake D."/>
            <person name="Billington K."/>
            <person name="Browne H."/>
            <person name="Dunn M."/>
            <person name="Hung S."/>
            <person name="Kawahara F."/>
            <person name="Miranda-Saavedra D."/>
            <person name="Mourier T."/>
            <person name="Nagra H."/>
            <person name="Otto T.D."/>
            <person name="Rawlings N."/>
            <person name="Sanchez A."/>
            <person name="Sanders M."/>
            <person name="Subramaniam C."/>
            <person name="Tay Y."/>
            <person name="Dear P."/>
            <person name="Doerig C."/>
            <person name="Gruber A."/>
            <person name="Parkinson J."/>
            <person name="Shirley M."/>
            <person name="Wan K.L."/>
            <person name="Berriman M."/>
            <person name="Tomley F."/>
            <person name="Pain A."/>
        </authorList>
    </citation>
    <scope>NUCLEOTIDE SEQUENCE [LARGE SCALE GENOMIC DNA]</scope>
    <source>
        <strain evidence="1">Weybridge</strain>
    </source>
</reference>
<keyword evidence="2" id="KW-1185">Reference proteome</keyword>
<organism evidence="1 2">
    <name type="scientific">Eimeria maxima</name>
    <name type="common">Coccidian parasite</name>
    <dbReference type="NCBI Taxonomy" id="5804"/>
    <lineage>
        <taxon>Eukaryota</taxon>
        <taxon>Sar</taxon>
        <taxon>Alveolata</taxon>
        <taxon>Apicomplexa</taxon>
        <taxon>Conoidasida</taxon>
        <taxon>Coccidia</taxon>
        <taxon>Eucoccidiorida</taxon>
        <taxon>Eimeriorina</taxon>
        <taxon>Eimeriidae</taxon>
        <taxon>Eimeria</taxon>
    </lineage>
</organism>
<sequence length="144" mass="16252">MVGTRENTERAVDCSADFQLIFGSLDSFFDSKYAHKHITTVCFRGEKDAIVCLKALAAEVHNQRGFVDSNSRTSLLICNKQEREDGAPSWIFWEEDKAIQNTVPRIAVLVESSDLIELRKKAAFYLQCLNLIGKLFDEFGGDLD</sequence>
<proteinExistence type="predicted"/>
<dbReference type="GeneID" id="25335623"/>
<reference evidence="1" key="2">
    <citation type="submission" date="2013-10" db="EMBL/GenBank/DDBJ databases">
        <authorList>
            <person name="Aslett M."/>
        </authorList>
    </citation>
    <scope>NUCLEOTIDE SEQUENCE [LARGE SCALE GENOMIC DNA]</scope>
    <source>
        <strain evidence="1">Weybridge</strain>
    </source>
</reference>
<gene>
    <name evidence="1" type="ORF">EMWEY_00016370</name>
</gene>
<accession>U6M2V6</accession>
<dbReference type="OrthoDB" id="345187at2759"/>
<evidence type="ECO:0000313" key="1">
    <source>
        <dbReference type="EMBL" id="CDJ58527.1"/>
    </source>
</evidence>
<dbReference type="AlphaFoldDB" id="U6M2V6"/>